<evidence type="ECO:0000313" key="2">
    <source>
        <dbReference type="EMBL" id="MCS3953432.1"/>
    </source>
</evidence>
<dbReference type="InterPro" id="IPR025668">
    <property type="entry name" value="Tnp_DDE_dom"/>
</dbReference>
<dbReference type="Pfam" id="PF13612">
    <property type="entry name" value="DDE_Tnp_1_3"/>
    <property type="match status" value="1"/>
</dbReference>
<protein>
    <recommendedName>
        <fullName evidence="1">Transposase DDE domain-containing protein</fullName>
    </recommendedName>
</protein>
<organism evidence="2 3">
    <name type="scientific">Salinibacter ruber</name>
    <dbReference type="NCBI Taxonomy" id="146919"/>
    <lineage>
        <taxon>Bacteria</taxon>
        <taxon>Pseudomonadati</taxon>
        <taxon>Rhodothermota</taxon>
        <taxon>Rhodothermia</taxon>
        <taxon>Rhodothermales</taxon>
        <taxon>Salinibacteraceae</taxon>
        <taxon>Salinibacter</taxon>
    </lineage>
</organism>
<gene>
    <name evidence="2" type="ORF">GGP83_003407</name>
</gene>
<feature type="domain" description="Transposase DDE" evidence="1">
    <location>
        <begin position="113"/>
        <end position="266"/>
    </location>
</feature>
<reference evidence="2" key="1">
    <citation type="submission" date="2022-08" db="EMBL/GenBank/DDBJ databases">
        <title>Genomic Encyclopedia of Type Strains, Phase V (KMG-V): Genome sequencing to study the core and pangenomes of soil and plant-associated prokaryotes.</title>
        <authorList>
            <person name="Whitman W."/>
        </authorList>
    </citation>
    <scope>NUCLEOTIDE SEQUENCE</scope>
    <source>
        <strain evidence="2">SP2017</strain>
    </source>
</reference>
<dbReference type="EMBL" id="JANUBB010000027">
    <property type="protein sequence ID" value="MCS3953432.1"/>
    <property type="molecule type" value="Genomic_DNA"/>
</dbReference>
<comment type="caution">
    <text evidence="2">The sequence shown here is derived from an EMBL/GenBank/DDBJ whole genome shotgun (WGS) entry which is preliminary data.</text>
</comment>
<proteinExistence type="predicted"/>
<name>A0A9X2UBI8_9BACT</name>
<dbReference type="Proteomes" id="UP001155010">
    <property type="component" value="Unassembled WGS sequence"/>
</dbReference>
<dbReference type="AlphaFoldDB" id="A0A9X2UBI8"/>
<dbReference type="NCBIfam" id="NF033520">
    <property type="entry name" value="transpos_IS982"/>
    <property type="match status" value="1"/>
</dbReference>
<evidence type="ECO:0000259" key="1">
    <source>
        <dbReference type="Pfam" id="PF13612"/>
    </source>
</evidence>
<evidence type="ECO:0000313" key="3">
    <source>
        <dbReference type="Proteomes" id="UP001155010"/>
    </source>
</evidence>
<accession>A0A9X2UBI8</accession>
<dbReference type="RefSeq" id="WP_259082646.1">
    <property type="nucleotide sequence ID" value="NZ_JANUBB010000027.1"/>
</dbReference>
<sequence>MDAQYTLVRIYLFVCRHYRGRLAATVQRQSNNDQPDFTDEEVLTIYLFGLAKKRETISEIHEYAEDHFSEWFPDLPSYQSYNRRLNRLNAVFSPLVEKALEEIDGEGFRKNMLRIVDSMPIMLAKGSRASQATVASKRIVDVGYCSSKDTFYHGVKLHVVAERRSDQLPLLRRAGLTPGSENDLRALRRVLPEIESGVLCGDKAYCDGPLKEQLAETQNLDLLTPVKKEKGQRTLSAADKLYSEAIGRMRQPIESLFNWIDEKTGIQQASKVRSYQGLLVHVFGRLAAAMLILALNP</sequence>